<evidence type="ECO:0008006" key="5">
    <source>
        <dbReference type="Google" id="ProtNLM"/>
    </source>
</evidence>
<feature type="transmembrane region" description="Helical" evidence="1">
    <location>
        <begin position="147"/>
        <end position="166"/>
    </location>
</feature>
<feature type="transmembrane region" description="Helical" evidence="1">
    <location>
        <begin position="82"/>
        <end position="102"/>
    </location>
</feature>
<keyword evidence="1" id="KW-1133">Transmembrane helix</keyword>
<dbReference type="AlphaFoldDB" id="A0A150JFB8"/>
<feature type="transmembrane region" description="Helical" evidence="1">
    <location>
        <begin position="12"/>
        <end position="32"/>
    </location>
</feature>
<dbReference type="Pfam" id="PF07556">
    <property type="entry name" value="DUF1538"/>
    <property type="match status" value="1"/>
</dbReference>
<accession>A0A150JFB8</accession>
<protein>
    <recommendedName>
        <fullName evidence="5">DUF1538 domain-containing protein</fullName>
    </recommendedName>
</protein>
<feature type="transmembrane region" description="Helical" evidence="1">
    <location>
        <begin position="178"/>
        <end position="202"/>
    </location>
</feature>
<gene>
    <name evidence="2" type="ORF">AN188_00036</name>
    <name evidence="3" type="ORF">APG09_00945</name>
</gene>
<accession>A0A150JDR9</accession>
<evidence type="ECO:0000313" key="2">
    <source>
        <dbReference type="EMBL" id="KYC55387.1"/>
    </source>
</evidence>
<evidence type="ECO:0000313" key="3">
    <source>
        <dbReference type="EMBL" id="KYC57804.1"/>
    </source>
</evidence>
<feature type="transmembrane region" description="Helical" evidence="1">
    <location>
        <begin position="123"/>
        <end position="141"/>
    </location>
</feature>
<dbReference type="EMBL" id="LNJE01000009">
    <property type="protein sequence ID" value="KYC57804.1"/>
    <property type="molecule type" value="Genomic_DNA"/>
</dbReference>
<evidence type="ECO:0000256" key="1">
    <source>
        <dbReference type="SAM" id="Phobius"/>
    </source>
</evidence>
<accession>A0A150JLR1</accession>
<dbReference type="InterPro" id="IPR011435">
    <property type="entry name" value="UmpAB"/>
</dbReference>
<feature type="transmembrane region" description="Helical" evidence="1">
    <location>
        <begin position="214"/>
        <end position="233"/>
    </location>
</feature>
<dbReference type="PATRIC" id="fig|1706433.3.peg.36"/>
<keyword evidence="1" id="KW-0472">Membrane</keyword>
<proteinExistence type="predicted"/>
<keyword evidence="1" id="KW-0812">Transmembrane</keyword>
<organism evidence="2 4">
    <name type="scientific">Candidatus Methanofastidiosum methylothiophilum</name>
    <dbReference type="NCBI Taxonomy" id="1705564"/>
    <lineage>
        <taxon>Archaea</taxon>
        <taxon>Methanobacteriati</taxon>
        <taxon>Methanobacteriota</taxon>
        <taxon>Stenosarchaea group</taxon>
        <taxon>Candidatus Methanofastidiosia</taxon>
        <taxon>Candidatus Methanofastidiosales</taxon>
        <taxon>Candidatus Methanofastidiosaceae</taxon>
        <taxon>Candidatus Methanofastidiosum</taxon>
    </lineage>
</organism>
<name>A0A150JFB8_9EURY</name>
<evidence type="ECO:0000313" key="4">
    <source>
        <dbReference type="Proteomes" id="UP000092420"/>
    </source>
</evidence>
<reference evidence="2 4" key="1">
    <citation type="journal article" date="2016" name="ISME J.">
        <title>Chasing the elusive Euryarchaeota class WSA2: genomes reveal a uniquely fastidious methyl-reducing methanogen.</title>
        <authorList>
            <person name="Nobu M.K."/>
            <person name="Narihiro T."/>
            <person name="Kuroda K."/>
            <person name="Mei R."/>
            <person name="Liu W.T."/>
        </authorList>
    </citation>
    <scope>NUCLEOTIDE SEQUENCE [LARGE SCALE GENOMIC DNA]</scope>
    <source>
        <strain evidence="2">ADurb1013_Bin02101</strain>
        <strain evidence="3">ADurb1213_Bin02801</strain>
    </source>
</reference>
<feature type="transmembrane region" description="Helical" evidence="1">
    <location>
        <begin position="44"/>
        <end position="62"/>
    </location>
</feature>
<dbReference type="EMBL" id="LNJB01000001">
    <property type="protein sequence ID" value="KYC55387.1"/>
    <property type="molecule type" value="Genomic_DNA"/>
</dbReference>
<sequence length="242" mass="26432">MIDFIENLKKIILEVIIVLLPLSFLFLILQRYLLKLPKQYTKNLLKGIFLTFVGMILFFQGIDIGFLPAGNSIGIYFGNLKSNWLLIPLGFLMGLLITYADPGVIIICDQIEKASSGFLRSGMVKKILSISVAFFVSLAMIKLVYGIALITIILIGYSIVILLSLISDKEYLAIAFDSGCVVTGPMAVTFLMALSLGAASVIEGRNPLIDGFGLISLIALAPMIPLMIFGLIIRYRGGLTSE</sequence>
<dbReference type="Proteomes" id="UP000092420">
    <property type="component" value="Unassembled WGS sequence"/>
</dbReference>
<dbReference type="PATRIC" id="fig|1706435.3.peg.943"/>
<comment type="caution">
    <text evidence="2">The sequence shown here is derived from an EMBL/GenBank/DDBJ whole genome shotgun (WGS) entry which is preliminary data.</text>
</comment>